<dbReference type="EMBL" id="CAJNOL010001419">
    <property type="protein sequence ID" value="CAF1355922.1"/>
    <property type="molecule type" value="Genomic_DNA"/>
</dbReference>
<gene>
    <name evidence="7" type="ORF">JXQ802_LOCUS32351</name>
    <name evidence="6" type="ORF">PYM288_LOCUS19794</name>
</gene>
<keyword evidence="8" id="KW-1185">Reference proteome</keyword>
<keyword evidence="1" id="KW-0963">Cytoplasm</keyword>
<comment type="caution">
    <text evidence="7">The sequence shown here is derived from an EMBL/GenBank/DDBJ whole genome shotgun (WGS) entry which is preliminary data.</text>
</comment>
<dbReference type="GO" id="GO:0002188">
    <property type="term" value="P:translation reinitiation"/>
    <property type="evidence" value="ECO:0007669"/>
    <property type="project" value="TreeGrafter"/>
</dbReference>
<dbReference type="InterPro" id="IPR054711">
    <property type="entry name" value="eIF3a_PCI_TPR-like"/>
</dbReference>
<evidence type="ECO:0000313" key="6">
    <source>
        <dbReference type="EMBL" id="CAF1103320.1"/>
    </source>
</evidence>
<dbReference type="GO" id="GO:0003729">
    <property type="term" value="F:mRNA binding"/>
    <property type="evidence" value="ECO:0007669"/>
    <property type="project" value="TreeGrafter"/>
</dbReference>
<evidence type="ECO:0000256" key="1">
    <source>
        <dbReference type="ARBA" id="ARBA00022490"/>
    </source>
</evidence>
<dbReference type="GO" id="GO:0071540">
    <property type="term" value="C:eukaryotic translation initiation factor 3 complex, eIF3e"/>
    <property type="evidence" value="ECO:0007669"/>
    <property type="project" value="TreeGrafter"/>
</dbReference>
<evidence type="ECO:0000313" key="7">
    <source>
        <dbReference type="EMBL" id="CAF1355922.1"/>
    </source>
</evidence>
<organism evidence="7 8">
    <name type="scientific">Rotaria sordida</name>
    <dbReference type="NCBI Taxonomy" id="392033"/>
    <lineage>
        <taxon>Eukaryota</taxon>
        <taxon>Metazoa</taxon>
        <taxon>Spiralia</taxon>
        <taxon>Gnathifera</taxon>
        <taxon>Rotifera</taxon>
        <taxon>Eurotatoria</taxon>
        <taxon>Bdelloidea</taxon>
        <taxon>Philodinida</taxon>
        <taxon>Philodinidae</taxon>
        <taxon>Rotaria</taxon>
    </lineage>
</organism>
<proteinExistence type="predicted"/>
<evidence type="ECO:0000313" key="8">
    <source>
        <dbReference type="Proteomes" id="UP000663870"/>
    </source>
</evidence>
<sequence>MTNVLKPFDIDEEDERTRHLQRLRQPLNQSQQINLLINNQQQQQQHLDQSQEKLDQSQQQLDQSQQQINLLINNQLQQQQQSNILLGNQQQQQHQLNILSLSQRWYRLPAGLDFGSTVKSLEYVMKFLKRDEQQCLNARQEATNVLMDIDYLNVLQTFESLLLSAVSDKSHQDCTDRDILASCLKFVWESYKQCLGLLKTNNHVEKNLSRSSKNRFPFLLTI</sequence>
<dbReference type="PANTHER" id="PTHR14005:SF0">
    <property type="entry name" value="EUKARYOTIC TRANSLATION INITIATION FACTOR 3 SUBUNIT A"/>
    <property type="match status" value="1"/>
</dbReference>
<keyword evidence="2" id="KW-0396">Initiation factor</keyword>
<evidence type="ECO:0000256" key="3">
    <source>
        <dbReference type="ARBA" id="ARBA00022917"/>
    </source>
</evidence>
<dbReference type="Proteomes" id="UP000663870">
    <property type="component" value="Unassembled WGS sequence"/>
</dbReference>
<dbReference type="GO" id="GO:0003743">
    <property type="term" value="F:translation initiation factor activity"/>
    <property type="evidence" value="ECO:0007669"/>
    <property type="project" value="UniProtKB-KW"/>
</dbReference>
<evidence type="ECO:0000256" key="4">
    <source>
        <dbReference type="SAM" id="Coils"/>
    </source>
</evidence>
<dbReference type="GO" id="GO:0001732">
    <property type="term" value="P:formation of cytoplasmic translation initiation complex"/>
    <property type="evidence" value="ECO:0007669"/>
    <property type="project" value="TreeGrafter"/>
</dbReference>
<evidence type="ECO:0000256" key="2">
    <source>
        <dbReference type="ARBA" id="ARBA00022540"/>
    </source>
</evidence>
<dbReference type="Proteomes" id="UP000663854">
    <property type="component" value="Unassembled WGS sequence"/>
</dbReference>
<dbReference type="EMBL" id="CAJNOH010000683">
    <property type="protein sequence ID" value="CAF1103320.1"/>
    <property type="molecule type" value="Genomic_DNA"/>
</dbReference>
<protein>
    <recommendedName>
        <fullName evidence="5">eIF3a PCI domain-containing protein</fullName>
    </recommendedName>
</protein>
<dbReference type="AlphaFoldDB" id="A0A815HM29"/>
<name>A0A815HM29_9BILA</name>
<feature type="coiled-coil region" evidence="4">
    <location>
        <begin position="33"/>
        <end position="74"/>
    </location>
</feature>
<keyword evidence="3" id="KW-0648">Protein biosynthesis</keyword>
<dbReference type="GO" id="GO:0043614">
    <property type="term" value="C:multi-eIF complex"/>
    <property type="evidence" value="ECO:0007669"/>
    <property type="project" value="TreeGrafter"/>
</dbReference>
<dbReference type="Pfam" id="PF22591">
    <property type="entry name" value="eIF3a_PCI_TPR-like"/>
    <property type="match status" value="1"/>
</dbReference>
<dbReference type="InterPro" id="IPR027512">
    <property type="entry name" value="EIF3A"/>
</dbReference>
<keyword evidence="4" id="KW-0175">Coiled coil</keyword>
<feature type="domain" description="eIF3a PCI" evidence="5">
    <location>
        <begin position="117"/>
        <end position="219"/>
    </location>
</feature>
<evidence type="ECO:0000259" key="5">
    <source>
        <dbReference type="Pfam" id="PF22591"/>
    </source>
</evidence>
<dbReference type="GO" id="GO:0071541">
    <property type="term" value="C:eukaryotic translation initiation factor 3 complex, eIF3m"/>
    <property type="evidence" value="ECO:0007669"/>
    <property type="project" value="TreeGrafter"/>
</dbReference>
<dbReference type="PANTHER" id="PTHR14005">
    <property type="entry name" value="EUKARYOTIC TRANSLATION INITIATION FACTOR 3, THETA SUBUNIT"/>
    <property type="match status" value="1"/>
</dbReference>
<reference evidence="7" key="1">
    <citation type="submission" date="2021-02" db="EMBL/GenBank/DDBJ databases">
        <authorList>
            <person name="Nowell W R."/>
        </authorList>
    </citation>
    <scope>NUCLEOTIDE SEQUENCE</scope>
</reference>
<accession>A0A815HM29</accession>